<organism evidence="3 4">
    <name type="scientific">Homarus americanus</name>
    <name type="common">American lobster</name>
    <dbReference type="NCBI Taxonomy" id="6706"/>
    <lineage>
        <taxon>Eukaryota</taxon>
        <taxon>Metazoa</taxon>
        <taxon>Ecdysozoa</taxon>
        <taxon>Arthropoda</taxon>
        <taxon>Crustacea</taxon>
        <taxon>Multicrustacea</taxon>
        <taxon>Malacostraca</taxon>
        <taxon>Eumalacostraca</taxon>
        <taxon>Eucarida</taxon>
        <taxon>Decapoda</taxon>
        <taxon>Pleocyemata</taxon>
        <taxon>Astacidea</taxon>
        <taxon>Nephropoidea</taxon>
        <taxon>Nephropidae</taxon>
        <taxon>Homarus</taxon>
    </lineage>
</organism>
<feature type="signal peptide" evidence="1">
    <location>
        <begin position="1"/>
        <end position="22"/>
    </location>
</feature>
<evidence type="ECO:0000313" key="3">
    <source>
        <dbReference type="EMBL" id="KAG7161930.1"/>
    </source>
</evidence>
<name>A0A8J5MRZ9_HOMAM</name>
<dbReference type="InterPro" id="IPR017896">
    <property type="entry name" value="4Fe4S_Fe-S-bd"/>
</dbReference>
<feature type="chain" id="PRO_5035249675" description="4Fe-4S ferredoxin-type domain-containing protein" evidence="1">
    <location>
        <begin position="23"/>
        <end position="69"/>
    </location>
</feature>
<evidence type="ECO:0000313" key="4">
    <source>
        <dbReference type="Proteomes" id="UP000747542"/>
    </source>
</evidence>
<feature type="domain" description="4Fe-4S ferredoxin-type" evidence="2">
    <location>
        <begin position="30"/>
        <end position="61"/>
    </location>
</feature>
<proteinExistence type="predicted"/>
<keyword evidence="1" id="KW-0732">Signal</keyword>
<dbReference type="EMBL" id="JAHLQT010028706">
    <property type="protein sequence ID" value="KAG7161930.1"/>
    <property type="molecule type" value="Genomic_DNA"/>
</dbReference>
<reference evidence="3" key="1">
    <citation type="journal article" date="2021" name="Sci. Adv.">
        <title>The American lobster genome reveals insights on longevity, neural, and immune adaptations.</title>
        <authorList>
            <person name="Polinski J.M."/>
            <person name="Zimin A.V."/>
            <person name="Clark K.F."/>
            <person name="Kohn A.B."/>
            <person name="Sadowski N."/>
            <person name="Timp W."/>
            <person name="Ptitsyn A."/>
            <person name="Khanna P."/>
            <person name="Romanova D.Y."/>
            <person name="Williams P."/>
            <person name="Greenwood S.J."/>
            <person name="Moroz L.L."/>
            <person name="Walt D.R."/>
            <person name="Bodnar A.G."/>
        </authorList>
    </citation>
    <scope>NUCLEOTIDE SEQUENCE</scope>
    <source>
        <strain evidence="3">GMGI-L3</strain>
    </source>
</reference>
<dbReference type="Proteomes" id="UP000747542">
    <property type="component" value="Unassembled WGS sequence"/>
</dbReference>
<evidence type="ECO:0000259" key="2">
    <source>
        <dbReference type="PROSITE" id="PS51379"/>
    </source>
</evidence>
<gene>
    <name evidence="3" type="ORF">Hamer_G019945</name>
</gene>
<protein>
    <recommendedName>
        <fullName evidence="2">4Fe-4S ferredoxin-type domain-containing protein</fullName>
    </recommendedName>
</protein>
<sequence length="69" mass="7417">MRLLTALLLTTTLLVVVVVVDGGWLEAFAGRTAVHSYSTCTTCSSPCWGCCPTATLSWAPIRSVKYSLH</sequence>
<keyword evidence="4" id="KW-1185">Reference proteome</keyword>
<evidence type="ECO:0000256" key="1">
    <source>
        <dbReference type="SAM" id="SignalP"/>
    </source>
</evidence>
<comment type="caution">
    <text evidence="3">The sequence shown here is derived from an EMBL/GenBank/DDBJ whole genome shotgun (WGS) entry which is preliminary data.</text>
</comment>
<feature type="non-terminal residue" evidence="3">
    <location>
        <position position="69"/>
    </location>
</feature>
<dbReference type="PROSITE" id="PS51379">
    <property type="entry name" value="4FE4S_FER_2"/>
    <property type="match status" value="1"/>
</dbReference>
<accession>A0A8J5MRZ9</accession>
<dbReference type="AlphaFoldDB" id="A0A8J5MRZ9"/>